<dbReference type="Pfam" id="PF09983">
    <property type="entry name" value="JetD_C"/>
    <property type="match status" value="1"/>
</dbReference>
<organism evidence="2 3">
    <name type="scientific">Flexistipes sinusarabici (strain ATCC 49648 / DSM 4947 / MAS 10)</name>
    <dbReference type="NCBI Taxonomy" id="717231"/>
    <lineage>
        <taxon>Bacteria</taxon>
        <taxon>Pseudomonadati</taxon>
        <taxon>Deferribacterota</taxon>
        <taxon>Deferribacteres</taxon>
        <taxon>Deferribacterales</taxon>
        <taxon>Flexistipitaceae</taxon>
        <taxon>Flexistipes</taxon>
    </lineage>
</organism>
<accession>F8E594</accession>
<name>F8E594_FLESM</name>
<evidence type="ECO:0000313" key="3">
    <source>
        <dbReference type="Proteomes" id="UP000006621"/>
    </source>
</evidence>
<dbReference type="AlphaFoldDB" id="F8E594"/>
<reference evidence="3" key="2">
    <citation type="submission" date="2011-06" db="EMBL/GenBank/DDBJ databases">
        <title>The complete genome of Flexistipes sinusarabici DSM 4947.</title>
        <authorList>
            <person name="Lucas S."/>
            <person name="Han J."/>
            <person name="Lapidus A."/>
            <person name="Bruce D."/>
            <person name="Goodwin L."/>
            <person name="Pitluck S."/>
            <person name="Peters L."/>
            <person name="Kyrpides N."/>
            <person name="Mavromatis K."/>
            <person name="Ivanova N."/>
            <person name="Mikhailova N."/>
            <person name="Chertkov O."/>
            <person name="Detter J.C."/>
            <person name="Tapia R."/>
            <person name="Han C."/>
            <person name="Land M."/>
            <person name="Hauser L."/>
            <person name="Markowitz V."/>
            <person name="Cheng J.-F."/>
            <person name="Hugenholtz P."/>
            <person name="Woyke T."/>
            <person name="Wu D."/>
            <person name="Spring S."/>
            <person name="Schroeder M."/>
            <person name="Brambilla E."/>
            <person name="Klenk H.-P."/>
            <person name="Eisen J.A."/>
        </authorList>
    </citation>
    <scope>NUCLEOTIDE SEQUENCE [LARGE SCALE GENOMIC DNA]</scope>
    <source>
        <strain evidence="3">DSM 4947 / MAS 10</strain>
    </source>
</reference>
<feature type="domain" description="Wadjet protein JetD C-terminal" evidence="1">
    <location>
        <begin position="162"/>
        <end position="304"/>
    </location>
</feature>
<dbReference type="KEGG" id="fsi:Flexsi_0929"/>
<dbReference type="InterPro" id="IPR024534">
    <property type="entry name" value="JetD_C"/>
</dbReference>
<dbReference type="HOGENOM" id="CLU_893349_0_0_0"/>
<sequence length="320" mass="36877">MLDRCLLIAKLIENNECSYSKHLDDFINSDILIKKGRYKVIINDYNYLRNYFNNHCREIYEKYNAISKLNIYPKSMESLEKAYKLYAHLKSNELRGTDLRQLSALVFGDSKTIQKSSLLKTLVNEFRPLSAGSYYNIIHIRCDKNIHLENIDITNVMKSNNFFSCFADKLGIISAEAENTVIFENLSPFFRLNPDNSMFVYAAGFQNIGEIGRQLKNSDFGNIIHFGDVDPAGLQIADILMSYITGTSFFPDINTIKKAINNIHTPLYAEKKYETQSLYSDDLREIAEMMTEYGHIRIEQEMIVSLAEKSVINLPAWCRS</sequence>
<dbReference type="Proteomes" id="UP000006621">
    <property type="component" value="Chromosome"/>
</dbReference>
<keyword evidence="3" id="KW-1185">Reference proteome</keyword>
<dbReference type="RefSeq" id="WP_013886080.1">
    <property type="nucleotide sequence ID" value="NC_015672.1"/>
</dbReference>
<evidence type="ECO:0000259" key="1">
    <source>
        <dbReference type="Pfam" id="PF09983"/>
    </source>
</evidence>
<evidence type="ECO:0000313" key="2">
    <source>
        <dbReference type="EMBL" id="AEI14590.1"/>
    </source>
</evidence>
<dbReference type="EMBL" id="CP002858">
    <property type="protein sequence ID" value="AEI14590.1"/>
    <property type="molecule type" value="Genomic_DNA"/>
</dbReference>
<gene>
    <name evidence="2" type="ordered locus">Flexsi_0929</name>
</gene>
<dbReference type="STRING" id="717231.Flexsi_0929"/>
<reference evidence="2 3" key="1">
    <citation type="journal article" date="2011" name="Stand. Genomic Sci.">
        <title>Genome sequence of the moderately thermophilic halophile Flexistipes sinusarabici strain (MAS10).</title>
        <authorList>
            <person name="Lapidus A."/>
            <person name="Chertkov O."/>
            <person name="Nolan M."/>
            <person name="Lucas S."/>
            <person name="Hammon N."/>
            <person name="Deshpande S."/>
            <person name="Cheng J.F."/>
            <person name="Tapia R."/>
            <person name="Han C."/>
            <person name="Goodwin L."/>
            <person name="Pitluck S."/>
            <person name="Liolios K."/>
            <person name="Pagani I."/>
            <person name="Ivanova N."/>
            <person name="Huntemann M."/>
            <person name="Mavromatis K."/>
            <person name="Mikhailova N."/>
            <person name="Pati A."/>
            <person name="Chen A."/>
            <person name="Palaniappan K."/>
            <person name="Land M."/>
            <person name="Hauser L."/>
            <person name="Brambilla E.M."/>
            <person name="Rohde M."/>
            <person name="Abt B."/>
            <person name="Spring S."/>
            <person name="Goker M."/>
            <person name="Bristow J."/>
            <person name="Eisen J.A."/>
            <person name="Markowitz V."/>
            <person name="Hugenholtz P."/>
            <person name="Kyrpides N.C."/>
            <person name="Klenk H.P."/>
            <person name="Woyke T."/>
        </authorList>
    </citation>
    <scope>NUCLEOTIDE SEQUENCE [LARGE SCALE GENOMIC DNA]</scope>
    <source>
        <strain evidence="3">DSM 4947 / MAS 10</strain>
    </source>
</reference>
<proteinExistence type="predicted"/>
<protein>
    <recommendedName>
        <fullName evidence="1">Wadjet protein JetD C-terminal domain-containing protein</fullName>
    </recommendedName>
</protein>
<dbReference type="eggNOG" id="ENOG502ZW98">
    <property type="taxonomic scope" value="Bacteria"/>
</dbReference>